<evidence type="ECO:0000313" key="1">
    <source>
        <dbReference type="EMBL" id="KTD05513.1"/>
    </source>
</evidence>
<comment type="caution">
    <text evidence="1">The sequence shown here is derived from an EMBL/GenBank/DDBJ whole genome shotgun (WGS) entry which is preliminary data.</text>
</comment>
<gene>
    <name evidence="1" type="ORF">Lgra_3390</name>
</gene>
<evidence type="ECO:0000313" key="2">
    <source>
        <dbReference type="Proteomes" id="UP000054691"/>
    </source>
</evidence>
<dbReference type="Proteomes" id="UP000054691">
    <property type="component" value="Unassembled WGS sequence"/>
</dbReference>
<protein>
    <submittedName>
        <fullName evidence="1">Coiled-coil protein</fullName>
    </submittedName>
</protein>
<reference evidence="1 2" key="1">
    <citation type="submission" date="2015-11" db="EMBL/GenBank/DDBJ databases">
        <title>Genomic analysis of 38 Legionella species identifies large and diverse effector repertoires.</title>
        <authorList>
            <person name="Burstein D."/>
            <person name="Amaro F."/>
            <person name="Zusman T."/>
            <person name="Lifshitz Z."/>
            <person name="Cohen O."/>
            <person name="Gilbert J.A."/>
            <person name="Pupko T."/>
            <person name="Shuman H.A."/>
            <person name="Segal G."/>
        </authorList>
    </citation>
    <scope>NUCLEOTIDE SEQUENCE [LARGE SCALE GENOMIC DNA]</scope>
    <source>
        <strain evidence="1 2">Lyon 8420412</strain>
    </source>
</reference>
<organism evidence="1 2">
    <name type="scientific">Legionella gratiana</name>
    <dbReference type="NCBI Taxonomy" id="45066"/>
    <lineage>
        <taxon>Bacteria</taxon>
        <taxon>Pseudomonadati</taxon>
        <taxon>Pseudomonadota</taxon>
        <taxon>Gammaproteobacteria</taxon>
        <taxon>Legionellales</taxon>
        <taxon>Legionellaceae</taxon>
        <taxon>Legionella</taxon>
    </lineage>
</organism>
<sequence>DMTFRAFNRPSSIGVGYQWTKDALALNLPQHRFIGVLSISLWKDTIESIEYRHEIDYGAEQFANGAAPPGLVNAPTLGTGGTSDTVSAKIGVYF</sequence>
<feature type="non-terminal residue" evidence="1">
    <location>
        <position position="1"/>
    </location>
</feature>
<name>A0ABR5QYX3_9GAMM</name>
<dbReference type="EMBL" id="LNYE01000030">
    <property type="protein sequence ID" value="KTD05513.1"/>
    <property type="molecule type" value="Genomic_DNA"/>
</dbReference>
<accession>A0ABR5QYX3</accession>
<proteinExistence type="predicted"/>
<keyword evidence="2" id="KW-1185">Reference proteome</keyword>